<dbReference type="AlphaFoldDB" id="A0A1I3UME6"/>
<evidence type="ECO:0000313" key="3">
    <source>
        <dbReference type="Proteomes" id="UP000243887"/>
    </source>
</evidence>
<gene>
    <name evidence="2" type="ORF">SAMN04487893_11818</name>
</gene>
<dbReference type="Pfam" id="PF13715">
    <property type="entry name" value="CarbopepD_reg_2"/>
    <property type="match status" value="1"/>
</dbReference>
<organism evidence="2 3">
    <name type="scientific">Myroides guanonis</name>
    <dbReference type="NCBI Taxonomy" id="1150112"/>
    <lineage>
        <taxon>Bacteria</taxon>
        <taxon>Pseudomonadati</taxon>
        <taxon>Bacteroidota</taxon>
        <taxon>Flavobacteriia</taxon>
        <taxon>Flavobacteriales</taxon>
        <taxon>Flavobacteriaceae</taxon>
        <taxon>Myroides</taxon>
    </lineage>
</organism>
<evidence type="ECO:0000256" key="1">
    <source>
        <dbReference type="SAM" id="SignalP"/>
    </source>
</evidence>
<dbReference type="InterPro" id="IPR008969">
    <property type="entry name" value="CarboxyPept-like_regulatory"/>
</dbReference>
<dbReference type="RefSeq" id="WP_143077779.1">
    <property type="nucleotide sequence ID" value="NZ_FORU01000018.1"/>
</dbReference>
<protein>
    <submittedName>
        <fullName evidence="2">CarboxypepD_reg-like domain-containing protein</fullName>
    </submittedName>
</protein>
<dbReference type="EMBL" id="FORU01000018">
    <property type="protein sequence ID" value="SFJ82927.1"/>
    <property type="molecule type" value="Genomic_DNA"/>
</dbReference>
<dbReference type="SUPFAM" id="SSF49464">
    <property type="entry name" value="Carboxypeptidase regulatory domain-like"/>
    <property type="match status" value="1"/>
</dbReference>
<dbReference type="Pfam" id="PF18939">
    <property type="entry name" value="DUF5686"/>
    <property type="match status" value="1"/>
</dbReference>
<evidence type="ECO:0000313" key="2">
    <source>
        <dbReference type="EMBL" id="SFJ82927.1"/>
    </source>
</evidence>
<dbReference type="Proteomes" id="UP000243887">
    <property type="component" value="Unassembled WGS sequence"/>
</dbReference>
<proteinExistence type="predicted"/>
<keyword evidence="1" id="KW-0732">Signal</keyword>
<dbReference type="InterPro" id="IPR043741">
    <property type="entry name" value="DUF5686"/>
</dbReference>
<name>A0A1I3UME6_9FLAO</name>
<feature type="signal peptide" evidence="1">
    <location>
        <begin position="1"/>
        <end position="19"/>
    </location>
</feature>
<sequence>MNKLLLVLTLLLLHLNALAQISGRIISNKGVPLEQVAVFVENTTLLTFTDKWGNFTIEEPAKNTYIFFQKETYETKKISWHPKRSSNKIEIALESTILDPNFFSTKPLDPFALFIVQAASKNRKTAEMSKYTVDFYSKASLELSNNRAKFLGQERKDLNPALDTDTVHDKFFYLSELSSSLTFKKPDYFKERVLGMKESGNNNGLEFLTGTDAHIDFYRKEISPTLKVISPLAPIAPSYYFFQLERSFKSNNHTIYQIKVTPKRSNEPVMEGFIYLVKDSWQLYAVDAKIKAANIGVTKVDEFYLQQNFVFDEKHQTWVKDKQYLDLKGKFLVFNYYGSFKSTFTNYKIVDTLSKSDFTRELIQYEKDFSKKGDYFWVMHRKIPLTERESNRFDRSEQLLESRNVKLVLDSIDRGTNAFTLFKLIKGYEYHNSFKNRKYVYQGLISSFAFNPVQGFNVNTGLVFTQNRKDERKTELGVVLSYGIEEDKPRFSGFASHMFNKKNYNTLNLSGGMIIEQFGQEKAPIKNIINSIAGAWFGKNFAKYYQKDFIKIAYEQYAFTGLKLKSSFEYASRTPLFNNIISPPFVPSLNFSSNNPIDDSNYTDAPFESHSIFKFNAGIELVFDQKIISYSNQKQYIRNSKYPVLSLQLEKGLSSSIKKYDYTFISLSTKYNSSIGSIGNLSFGFDTGKFIEQNDIAFMDYKHFYGNETPIGSSPDYNKQFNLLPYYEYSTRKSYIEYHIEHDFKGFIINKIPILNKTRYSLILGFHHLTVEDKSPYQEFSIGLNNFGFGKFRPFRIDYFRSNYNGGFKDQGIILGIKVLDLIQK</sequence>
<reference evidence="3" key="1">
    <citation type="submission" date="2016-10" db="EMBL/GenBank/DDBJ databases">
        <authorList>
            <person name="Varghese N."/>
            <person name="Submissions S."/>
        </authorList>
    </citation>
    <scope>NUCLEOTIDE SEQUENCE [LARGE SCALE GENOMIC DNA]</scope>
    <source>
        <strain evidence="3">DSM 26542</strain>
    </source>
</reference>
<accession>A0A1I3UME6</accession>
<keyword evidence="3" id="KW-1185">Reference proteome</keyword>
<feature type="chain" id="PRO_5017226248" evidence="1">
    <location>
        <begin position="20"/>
        <end position="825"/>
    </location>
</feature>
<dbReference type="STRING" id="1150112.SAMN04487893_11818"/>
<dbReference type="OrthoDB" id="983143at2"/>